<dbReference type="Proteomes" id="UP000175691">
    <property type="component" value="Unassembled WGS sequence"/>
</dbReference>
<evidence type="ECO:0000256" key="1">
    <source>
        <dbReference type="SAM" id="MobiDB-lite"/>
    </source>
</evidence>
<protein>
    <recommendedName>
        <fullName evidence="4">Zinc-binding protein</fullName>
    </recommendedName>
</protein>
<comment type="caution">
    <text evidence="2">The sequence shown here is derived from an EMBL/GenBank/DDBJ whole genome shotgun (WGS) entry which is preliminary data.</text>
</comment>
<dbReference type="STRING" id="1656094.BFC18_14305"/>
<dbReference type="AlphaFoldDB" id="A0A1E7ZA61"/>
<dbReference type="EMBL" id="MDHN01000029">
    <property type="protein sequence ID" value="OFC70341.1"/>
    <property type="molecule type" value="Genomic_DNA"/>
</dbReference>
<evidence type="ECO:0008006" key="4">
    <source>
        <dbReference type="Google" id="ProtNLM"/>
    </source>
</evidence>
<keyword evidence="3" id="KW-1185">Reference proteome</keyword>
<sequence length="185" mass="20523">MFKRVHLTIMAIAILPITSVAQGVRDKHVHGHGQLLVAQDDSQWQLQFSIPAANLLGFEHEPEDQKQRDKVHAMETALSEFRNVASISGSCKVAQQDIHIPHAEHHEDHESHAGHAGDDAHEAHRQHQHEDVSLTYQLSCNDDISALTINMFGLAPSLSSLEVQWVTDKGQGMTDVTPQAATINW</sequence>
<gene>
    <name evidence="2" type="ORF">BFC18_14305</name>
</gene>
<evidence type="ECO:0000313" key="2">
    <source>
        <dbReference type="EMBL" id="OFC70341.1"/>
    </source>
</evidence>
<evidence type="ECO:0000313" key="3">
    <source>
        <dbReference type="Proteomes" id="UP000175691"/>
    </source>
</evidence>
<proteinExistence type="predicted"/>
<name>A0A1E7ZA61_9ALTE</name>
<dbReference type="OrthoDB" id="7346546at2"/>
<dbReference type="InterPro" id="IPR021253">
    <property type="entry name" value="ZrgA-like"/>
</dbReference>
<reference evidence="2 3" key="1">
    <citation type="submission" date="2016-08" db="EMBL/GenBank/DDBJ databases">
        <authorList>
            <person name="Seilhamer J.J."/>
        </authorList>
    </citation>
    <scope>NUCLEOTIDE SEQUENCE [LARGE SCALE GENOMIC DNA]</scope>
    <source>
        <strain evidence="2 3">KCTC 42603</strain>
    </source>
</reference>
<accession>A0A1E7ZA61</accession>
<dbReference type="RefSeq" id="WP_070125984.1">
    <property type="nucleotide sequence ID" value="NZ_MDHN01000029.1"/>
</dbReference>
<feature type="region of interest" description="Disordered" evidence="1">
    <location>
        <begin position="105"/>
        <end position="130"/>
    </location>
</feature>
<dbReference type="Pfam" id="PF10986">
    <property type="entry name" value="ZrgA"/>
    <property type="match status" value="1"/>
</dbReference>
<organism evidence="2 3">
    <name type="scientific">Alteromonas confluentis</name>
    <dbReference type="NCBI Taxonomy" id="1656094"/>
    <lineage>
        <taxon>Bacteria</taxon>
        <taxon>Pseudomonadati</taxon>
        <taxon>Pseudomonadota</taxon>
        <taxon>Gammaproteobacteria</taxon>
        <taxon>Alteromonadales</taxon>
        <taxon>Alteromonadaceae</taxon>
        <taxon>Alteromonas/Salinimonas group</taxon>
        <taxon>Alteromonas</taxon>
    </lineage>
</organism>